<dbReference type="EnsemblMetazoa" id="AATE006919-RA">
    <property type="protein sequence ID" value="AATE006919-PA.1"/>
    <property type="gene ID" value="AATE006919"/>
</dbReference>
<proteinExistence type="predicted"/>
<evidence type="ECO:0000313" key="1">
    <source>
        <dbReference type="EnsemblMetazoa" id="AATE006919-PA.1"/>
    </source>
</evidence>
<organism evidence="1">
    <name type="scientific">Anopheles atroparvus</name>
    <name type="common">European mosquito</name>
    <dbReference type="NCBI Taxonomy" id="41427"/>
    <lineage>
        <taxon>Eukaryota</taxon>
        <taxon>Metazoa</taxon>
        <taxon>Ecdysozoa</taxon>
        <taxon>Arthropoda</taxon>
        <taxon>Hexapoda</taxon>
        <taxon>Insecta</taxon>
        <taxon>Pterygota</taxon>
        <taxon>Neoptera</taxon>
        <taxon>Endopterygota</taxon>
        <taxon>Diptera</taxon>
        <taxon>Nematocera</taxon>
        <taxon>Culicoidea</taxon>
        <taxon>Culicidae</taxon>
        <taxon>Anophelinae</taxon>
        <taxon>Anopheles</taxon>
    </lineage>
</organism>
<dbReference type="VEuPathDB" id="VectorBase:AATE006919"/>
<accession>A0A182IWM9</accession>
<protein>
    <submittedName>
        <fullName evidence="1">Uncharacterized protein</fullName>
    </submittedName>
</protein>
<name>A0A182IWM9_ANOAO</name>
<dbReference type="AlphaFoldDB" id="A0A182IWM9"/>
<reference evidence="1" key="1">
    <citation type="submission" date="2022-08" db="UniProtKB">
        <authorList>
            <consortium name="EnsemblMetazoa"/>
        </authorList>
    </citation>
    <scope>IDENTIFICATION</scope>
    <source>
        <strain evidence="1">EBRO</strain>
    </source>
</reference>
<sequence>MYRKSVLCAGAALVCLLSAVSLVDSVPAFVSFQEQFANYSQLGESLMQQKRLGNSQATSQFNIELVRLLGNATVALRQINNAALESIQSSTNLDNYCREQVEDLRYIYTVFSEWDVMQCAESSRSELEPWTLDRFFRYSNYVHTELTYLTHRVLEVIGTYSKIFEMDRIDDQLQLYYEDFGFIQNSYQIILNGELERFDDEDHPVRQNLQNCLDIAVYWYESDMAYVLSYIDDNCE</sequence>